<dbReference type="SUPFAM" id="SSF50978">
    <property type="entry name" value="WD40 repeat-like"/>
    <property type="match status" value="1"/>
</dbReference>
<dbReference type="Proteomes" id="UP000009168">
    <property type="component" value="Unassembled WGS sequence"/>
</dbReference>
<dbReference type="PROSITE" id="PS50294">
    <property type="entry name" value="WD_REPEATS_REGION"/>
    <property type="match status" value="4"/>
</dbReference>
<dbReference type="OMA" id="CIHKEGN"/>
<dbReference type="RefSeq" id="XP_001023241.1">
    <property type="nucleotide sequence ID" value="XM_001023241.1"/>
</dbReference>
<dbReference type="SMART" id="SM00320">
    <property type="entry name" value="WD40"/>
    <property type="match status" value="7"/>
</dbReference>
<dbReference type="GO" id="GO:0071013">
    <property type="term" value="C:catalytic step 2 spliceosome"/>
    <property type="evidence" value="ECO:0007669"/>
    <property type="project" value="InterPro"/>
</dbReference>
<evidence type="ECO:0000256" key="7">
    <source>
        <dbReference type="ARBA" id="ARBA00023242"/>
    </source>
</evidence>
<evidence type="ECO:0000313" key="12">
    <source>
        <dbReference type="Proteomes" id="UP000009168"/>
    </source>
</evidence>
<dbReference type="InterPro" id="IPR036322">
    <property type="entry name" value="WD40_repeat_dom_sf"/>
</dbReference>
<dbReference type="GeneID" id="7843425"/>
<dbReference type="EMBL" id="GG662512">
    <property type="protein sequence ID" value="EAS02996.1"/>
    <property type="molecule type" value="Genomic_DNA"/>
</dbReference>
<dbReference type="PANTHER" id="PTHR43979:SF1">
    <property type="entry name" value="PRE-MRNA-PROCESSING FACTOR 17"/>
    <property type="match status" value="1"/>
</dbReference>
<dbReference type="InterPro" id="IPR032847">
    <property type="entry name" value="PRPF17"/>
</dbReference>
<evidence type="ECO:0000256" key="4">
    <source>
        <dbReference type="ARBA" id="ARBA00022728"/>
    </source>
</evidence>
<evidence type="ECO:0000256" key="8">
    <source>
        <dbReference type="ARBA" id="ARBA00068146"/>
    </source>
</evidence>
<reference evidence="12" key="1">
    <citation type="journal article" date="2006" name="PLoS Biol.">
        <title>Macronuclear genome sequence of the ciliate Tetrahymena thermophila, a model eukaryote.</title>
        <authorList>
            <person name="Eisen J.A."/>
            <person name="Coyne R.S."/>
            <person name="Wu M."/>
            <person name="Wu D."/>
            <person name="Thiagarajan M."/>
            <person name="Wortman J.R."/>
            <person name="Badger J.H."/>
            <person name="Ren Q."/>
            <person name="Amedeo P."/>
            <person name="Jones K.M."/>
            <person name="Tallon L.J."/>
            <person name="Delcher A.L."/>
            <person name="Salzberg S.L."/>
            <person name="Silva J.C."/>
            <person name="Haas B.J."/>
            <person name="Majoros W.H."/>
            <person name="Farzad M."/>
            <person name="Carlton J.M."/>
            <person name="Smith R.K. Jr."/>
            <person name="Garg J."/>
            <person name="Pearlman R.E."/>
            <person name="Karrer K.M."/>
            <person name="Sun L."/>
            <person name="Manning G."/>
            <person name="Elde N.C."/>
            <person name="Turkewitz A.P."/>
            <person name="Asai D.J."/>
            <person name="Wilkes D.E."/>
            <person name="Wang Y."/>
            <person name="Cai H."/>
            <person name="Collins K."/>
            <person name="Stewart B.A."/>
            <person name="Lee S.R."/>
            <person name="Wilamowska K."/>
            <person name="Weinberg Z."/>
            <person name="Ruzzo W.L."/>
            <person name="Wloga D."/>
            <person name="Gaertig J."/>
            <person name="Frankel J."/>
            <person name="Tsao C.-C."/>
            <person name="Gorovsky M.A."/>
            <person name="Keeling P.J."/>
            <person name="Waller R.F."/>
            <person name="Patron N.J."/>
            <person name="Cherry J.M."/>
            <person name="Stover N.A."/>
            <person name="Krieger C.J."/>
            <person name="del Toro C."/>
            <person name="Ryder H.F."/>
            <person name="Williamson S.C."/>
            <person name="Barbeau R.A."/>
            <person name="Hamilton E.P."/>
            <person name="Orias E."/>
        </authorList>
    </citation>
    <scope>NUCLEOTIDE SEQUENCE [LARGE SCALE GENOMIC DNA]</scope>
    <source>
        <strain evidence="12">SB210</strain>
    </source>
</reference>
<evidence type="ECO:0000256" key="9">
    <source>
        <dbReference type="PROSITE-ProRule" id="PRU00221"/>
    </source>
</evidence>
<sequence length="609" mass="70314">MIVDYSDSDPEPEFQKKRVEESANSKSFAIAVNVKPDVNTSKLEQEREENRLRQLNQIYNSGNSEQNKKNNHLTGKVESYNMHSFSFDQQFYNFKNRGYAYDPQLDENRIVVNDAKFPELAQVIHYGGNVDPNMLDTQGAFISQSNEEKQKQKQLKALREKTGAVTDGTYAGPWANYQGENIKPKELTQEEKLELEKKKIEEQEEAKIKKEKKRKQKLKEKGFEIDDDEDQENEGKKAKDKEGNEEQEQKQLEGEGQPEEAKKQKEKSEVTTSIFHDAVPYFDYKGRSYIQPPIDLKPREHVCYIPKKQVHCWSGHEKGVQAIRFFPKFGHYLLSASLDTTVKLWDVMGNKKCVRTYMGHKQAVRDIEFTNDGRHFLSCSYDKNVLYWDTETGKIVRTFNIKKYPYQARFNPDEGKQSSFILASSNKKVLQYDVRSGARTQVYDEHLGAVNTVTFVDYGRKFVSTSDDKKIFLWGFGIGVVEKHIAEPDMTAVANTNIHPTEKFFAGQCSDNKIQIYDTKGGNFRLNKKKLFKEHVSSGYAIGLDFSPDGQFLCSGDAEGRAYFWDWKSGKNYKVIQAHDQVCIDIRWHPIETSKVATCGWDGLIKYWD</sequence>
<keyword evidence="5" id="KW-0677">Repeat</keyword>
<gene>
    <name evidence="11" type="ORF">TTHERM_00494570</name>
</gene>
<feature type="region of interest" description="Disordered" evidence="10">
    <location>
        <begin position="164"/>
        <end position="183"/>
    </location>
</feature>
<dbReference type="Gene3D" id="2.130.10.10">
    <property type="entry name" value="YVTN repeat-like/Quinoprotein amine dehydrogenase"/>
    <property type="match status" value="1"/>
</dbReference>
<feature type="region of interest" description="Disordered" evidence="10">
    <location>
        <begin position="1"/>
        <end position="24"/>
    </location>
</feature>
<feature type="repeat" description="WD" evidence="9">
    <location>
        <begin position="576"/>
        <end position="609"/>
    </location>
</feature>
<keyword evidence="6" id="KW-0508">mRNA splicing</keyword>
<dbReference type="Pfam" id="PF00400">
    <property type="entry name" value="WD40"/>
    <property type="match status" value="5"/>
</dbReference>
<feature type="compositionally biased region" description="Acidic residues" evidence="10">
    <location>
        <begin position="1"/>
        <end position="12"/>
    </location>
</feature>
<feature type="compositionally biased region" description="Basic and acidic residues" evidence="10">
    <location>
        <begin position="13"/>
        <end position="23"/>
    </location>
</feature>
<keyword evidence="7" id="KW-0539">Nucleus</keyword>
<dbReference type="GO" id="GO:0000398">
    <property type="term" value="P:mRNA splicing, via spliceosome"/>
    <property type="evidence" value="ECO:0007669"/>
    <property type="project" value="InterPro"/>
</dbReference>
<feature type="repeat" description="WD" evidence="9">
    <location>
        <begin position="544"/>
        <end position="575"/>
    </location>
</feature>
<evidence type="ECO:0000256" key="5">
    <source>
        <dbReference type="ARBA" id="ARBA00022737"/>
    </source>
</evidence>
<dbReference type="PANTHER" id="PTHR43979">
    <property type="entry name" value="PRE-MRNA-PROCESSING FACTOR 17"/>
    <property type="match status" value="1"/>
</dbReference>
<dbReference type="eggNOG" id="KOG0282">
    <property type="taxonomic scope" value="Eukaryota"/>
</dbReference>
<evidence type="ECO:0000256" key="3">
    <source>
        <dbReference type="ARBA" id="ARBA00022664"/>
    </source>
</evidence>
<keyword evidence="4" id="KW-0747">Spliceosome</keyword>
<dbReference type="STRING" id="312017.I7MLS8"/>
<dbReference type="KEGG" id="tet:TTHERM_00494570"/>
<dbReference type="HOGENOM" id="CLU_022571_2_1_1"/>
<dbReference type="InParanoid" id="I7MLS8"/>
<dbReference type="InterPro" id="IPR019775">
    <property type="entry name" value="WD40_repeat_CS"/>
</dbReference>
<dbReference type="PROSITE" id="PS00678">
    <property type="entry name" value="WD_REPEATS_1"/>
    <property type="match status" value="1"/>
</dbReference>
<evidence type="ECO:0000256" key="6">
    <source>
        <dbReference type="ARBA" id="ARBA00023187"/>
    </source>
</evidence>
<organism evidence="11 12">
    <name type="scientific">Tetrahymena thermophila (strain SB210)</name>
    <dbReference type="NCBI Taxonomy" id="312017"/>
    <lineage>
        <taxon>Eukaryota</taxon>
        <taxon>Sar</taxon>
        <taxon>Alveolata</taxon>
        <taxon>Ciliophora</taxon>
        <taxon>Intramacronucleata</taxon>
        <taxon>Oligohymenophorea</taxon>
        <taxon>Hymenostomatida</taxon>
        <taxon>Tetrahymenina</taxon>
        <taxon>Tetrahymenidae</taxon>
        <taxon>Tetrahymena</taxon>
    </lineage>
</organism>
<dbReference type="OrthoDB" id="10257301at2759"/>
<feature type="repeat" description="WD" evidence="9">
    <location>
        <begin position="357"/>
        <end position="398"/>
    </location>
</feature>
<dbReference type="AlphaFoldDB" id="I7MLS8"/>
<keyword evidence="12" id="KW-1185">Reference proteome</keyword>
<dbReference type="CDD" id="cd00200">
    <property type="entry name" value="WD40"/>
    <property type="match status" value="1"/>
</dbReference>
<protein>
    <recommendedName>
        <fullName evidence="8">Pre-mRNA-processing factor 17</fullName>
    </recommendedName>
</protein>
<evidence type="ECO:0000256" key="1">
    <source>
        <dbReference type="ARBA" id="ARBA00004123"/>
    </source>
</evidence>
<feature type="repeat" description="WD" evidence="9">
    <location>
        <begin position="313"/>
        <end position="347"/>
    </location>
</feature>
<keyword evidence="3" id="KW-0507">mRNA processing</keyword>
<evidence type="ECO:0000313" key="11">
    <source>
        <dbReference type="EMBL" id="EAS02996.1"/>
    </source>
</evidence>
<keyword evidence="2 9" id="KW-0853">WD repeat</keyword>
<feature type="repeat" description="WD" evidence="9">
    <location>
        <begin position="443"/>
        <end position="474"/>
    </location>
</feature>
<feature type="region of interest" description="Disordered" evidence="10">
    <location>
        <begin position="204"/>
        <end position="269"/>
    </location>
</feature>
<proteinExistence type="predicted"/>
<feature type="compositionally biased region" description="Basic residues" evidence="10">
    <location>
        <begin position="209"/>
        <end position="218"/>
    </location>
</feature>
<accession>I7MLS8</accession>
<evidence type="ECO:0000256" key="10">
    <source>
        <dbReference type="SAM" id="MobiDB-lite"/>
    </source>
</evidence>
<dbReference type="FunFam" id="2.130.10.10:FF:000034">
    <property type="entry name" value="Pre-mRNA-processing factor 17, putative"/>
    <property type="match status" value="1"/>
</dbReference>
<comment type="subcellular location">
    <subcellularLocation>
        <location evidence="1">Nucleus</location>
    </subcellularLocation>
</comment>
<dbReference type="InterPro" id="IPR015943">
    <property type="entry name" value="WD40/YVTN_repeat-like_dom_sf"/>
</dbReference>
<dbReference type="FunCoup" id="I7MLS8">
    <property type="interactions" value="488"/>
</dbReference>
<dbReference type="GO" id="GO:0003729">
    <property type="term" value="F:mRNA binding"/>
    <property type="evidence" value="ECO:0007669"/>
    <property type="project" value="TreeGrafter"/>
</dbReference>
<evidence type="ECO:0000256" key="2">
    <source>
        <dbReference type="ARBA" id="ARBA00022574"/>
    </source>
</evidence>
<dbReference type="InterPro" id="IPR001680">
    <property type="entry name" value="WD40_rpt"/>
</dbReference>
<dbReference type="PROSITE" id="PS50082">
    <property type="entry name" value="WD_REPEATS_2"/>
    <property type="match status" value="5"/>
</dbReference>
<feature type="compositionally biased region" description="Basic and acidic residues" evidence="10">
    <location>
        <begin position="233"/>
        <end position="269"/>
    </location>
</feature>
<name>I7MLS8_TETTS</name>